<sequence length="431" mass="47587">MITAELQKGWAKSLLEAAGSAPAPWLEELRSSAGALIDGLPLVNRKQEAWRYTNVEPLLKESFRPVVERPSGYPGEVPEAITPHRLVFVDGWFMSELSDTALLPEEVTCGSLNDAIATGDERVKNRLGSVADPGEHLFTALNTALVNDGLFLHLPAGVKLESPVELFWLNSGGETPLLAQPRNLVILEPGAEAVLVEHHLPGEGERYLHNGLTEIVLDPGAKLDHYRVQDESEQAWHFSRIVLDQGSDSRYHGITLAFGGHLARTEYNGLFTAEGAHCTLRGLYTVGDDQLQDFHLDVRHDVPHCSSREQFKGLLYGKGRAVFDGRILVAKDAQKSDAELTNDNLLLTRNAEVDTKPQLEIYADDVKASHGTTVGQLEANQVFYLRARGIDEQKAVHMLCEGFAAEIIEHIHLETLREQALARLRQTLGNL</sequence>
<dbReference type="SUPFAM" id="SSF101960">
    <property type="entry name" value="Stabilizer of iron transporter SufD"/>
    <property type="match status" value="1"/>
</dbReference>
<dbReference type="Pfam" id="PF19295">
    <property type="entry name" value="SufBD_N"/>
    <property type="match status" value="1"/>
</dbReference>
<dbReference type="AlphaFoldDB" id="A0A7C5N6S5"/>
<evidence type="ECO:0000313" key="4">
    <source>
        <dbReference type="EMBL" id="HHH13225.1"/>
    </source>
</evidence>
<name>A0A7C5N6S5_9GAMM</name>
<accession>A0A7C5N6S5</accession>
<dbReference type="InterPro" id="IPR000825">
    <property type="entry name" value="SUF_FeS_clus_asmbl_SufBD_core"/>
</dbReference>
<organism evidence="4">
    <name type="scientific">Thiolapillus brandeum</name>
    <dbReference type="NCBI Taxonomy" id="1076588"/>
    <lineage>
        <taxon>Bacteria</taxon>
        <taxon>Pseudomonadati</taxon>
        <taxon>Pseudomonadota</taxon>
        <taxon>Gammaproteobacteria</taxon>
        <taxon>Chromatiales</taxon>
        <taxon>Sedimenticolaceae</taxon>
        <taxon>Thiolapillus</taxon>
    </lineage>
</organism>
<gene>
    <name evidence="4" type="primary">sufD</name>
    <name evidence="4" type="ORF">ENJ98_03225</name>
</gene>
<proteinExistence type="inferred from homology"/>
<feature type="domain" description="SUF system FeS cluster assembly SufBD core" evidence="2">
    <location>
        <begin position="177"/>
        <end position="403"/>
    </location>
</feature>
<dbReference type="GO" id="GO:0016226">
    <property type="term" value="P:iron-sulfur cluster assembly"/>
    <property type="evidence" value="ECO:0007669"/>
    <property type="project" value="InterPro"/>
</dbReference>
<evidence type="ECO:0000256" key="1">
    <source>
        <dbReference type="ARBA" id="ARBA00043967"/>
    </source>
</evidence>
<dbReference type="InterPro" id="IPR011542">
    <property type="entry name" value="SUF_FeS_clus_asmbl_SufD"/>
</dbReference>
<protein>
    <submittedName>
        <fullName evidence="4">Fe-S cluster assembly protein SufD</fullName>
    </submittedName>
</protein>
<dbReference type="Pfam" id="PF01458">
    <property type="entry name" value="SUFBD_core"/>
    <property type="match status" value="1"/>
</dbReference>
<dbReference type="Proteomes" id="UP000886100">
    <property type="component" value="Unassembled WGS sequence"/>
</dbReference>
<dbReference type="PANTHER" id="PTHR43575">
    <property type="entry name" value="PROTEIN ABCI7, CHLOROPLASTIC"/>
    <property type="match status" value="1"/>
</dbReference>
<dbReference type="InterPro" id="IPR055346">
    <property type="entry name" value="Fe-S_cluster_assembly_SufBD"/>
</dbReference>
<dbReference type="EMBL" id="DROM01000196">
    <property type="protein sequence ID" value="HHH13225.1"/>
    <property type="molecule type" value="Genomic_DNA"/>
</dbReference>
<dbReference type="InterPro" id="IPR045595">
    <property type="entry name" value="SufBD_N"/>
</dbReference>
<dbReference type="NCBIfam" id="TIGR01981">
    <property type="entry name" value="sufD"/>
    <property type="match status" value="1"/>
</dbReference>
<evidence type="ECO:0000259" key="3">
    <source>
        <dbReference type="Pfam" id="PF19295"/>
    </source>
</evidence>
<feature type="domain" description="SUF system FeS cluster assembly SufBD N-terminal" evidence="3">
    <location>
        <begin position="23"/>
        <end position="165"/>
    </location>
</feature>
<dbReference type="PANTHER" id="PTHR43575:SF1">
    <property type="entry name" value="PROTEIN ABCI7, CHLOROPLASTIC"/>
    <property type="match status" value="1"/>
</dbReference>
<reference evidence="4" key="1">
    <citation type="journal article" date="2020" name="mSystems">
        <title>Genome- and Community-Level Interaction Insights into Carbon Utilization and Element Cycling Functions of Hydrothermarchaeota in Hydrothermal Sediment.</title>
        <authorList>
            <person name="Zhou Z."/>
            <person name="Liu Y."/>
            <person name="Xu W."/>
            <person name="Pan J."/>
            <person name="Luo Z.H."/>
            <person name="Li M."/>
        </authorList>
    </citation>
    <scope>NUCLEOTIDE SEQUENCE [LARGE SCALE GENOMIC DNA]</scope>
    <source>
        <strain evidence="4">HyVt-535</strain>
    </source>
</reference>
<evidence type="ECO:0000259" key="2">
    <source>
        <dbReference type="Pfam" id="PF01458"/>
    </source>
</evidence>
<dbReference type="InterPro" id="IPR037284">
    <property type="entry name" value="SUF_FeS_clus_asmbl_SufBD_sf"/>
</dbReference>
<comment type="caution">
    <text evidence="4">The sequence shown here is derived from an EMBL/GenBank/DDBJ whole genome shotgun (WGS) entry which is preliminary data.</text>
</comment>
<comment type="similarity">
    <text evidence="1">Belongs to the iron-sulfur cluster assembly SufBD family.</text>
</comment>